<dbReference type="NCBIfam" id="NF046089">
    <property type="entry name" value="CD3337_EF1877"/>
    <property type="match status" value="1"/>
</dbReference>
<dbReference type="EMBL" id="JXLC01000011">
    <property type="protein sequence ID" value="OJG91716.1"/>
    <property type="molecule type" value="Genomic_DNA"/>
</dbReference>
<dbReference type="Pfam" id="PF19590">
    <property type="entry name" value="TrbL_3"/>
    <property type="match status" value="1"/>
</dbReference>
<reference evidence="3 5" key="2">
    <citation type="submission" date="2015-12" db="EMBL/GenBank/DDBJ databases">
        <authorList>
            <person name="Lauer A."/>
            <person name="Humrighouse B."/>
            <person name="Loparev V."/>
            <person name="Shewmaker P.L."/>
            <person name="Whitney A.M."/>
            <person name="McLaughlin R.W."/>
        </authorList>
    </citation>
    <scope>NUCLEOTIDE SEQUENCE [LARGE SCALE GENOMIC DNA]</scope>
    <source>
        <strain evidence="3 5">LMG 23085</strain>
    </source>
</reference>
<organism evidence="4 6">
    <name type="scientific">Enterococcus silesiacus</name>
    <dbReference type="NCBI Taxonomy" id="332949"/>
    <lineage>
        <taxon>Bacteria</taxon>
        <taxon>Bacillati</taxon>
        <taxon>Bacillota</taxon>
        <taxon>Bacilli</taxon>
        <taxon>Lactobacillales</taxon>
        <taxon>Enterococcaceae</taxon>
        <taxon>Enterococcus</taxon>
    </lineage>
</organism>
<feature type="compositionally biased region" description="Polar residues" evidence="1">
    <location>
        <begin position="552"/>
        <end position="564"/>
    </location>
</feature>
<evidence type="ECO:0000256" key="2">
    <source>
        <dbReference type="SAM" id="Phobius"/>
    </source>
</evidence>
<feature type="region of interest" description="Disordered" evidence="1">
    <location>
        <begin position="452"/>
        <end position="509"/>
    </location>
</feature>
<evidence type="ECO:0000313" key="6">
    <source>
        <dbReference type="Proteomes" id="UP000183039"/>
    </source>
</evidence>
<dbReference type="InterPro" id="IPR058112">
    <property type="entry name" value="CD3337_EF1877-like"/>
</dbReference>
<dbReference type="OrthoDB" id="1651731at2"/>
<keyword evidence="5" id="KW-1185">Reference proteome</keyword>
<feature type="transmembrane region" description="Helical" evidence="2">
    <location>
        <begin position="309"/>
        <end position="331"/>
    </location>
</feature>
<protein>
    <submittedName>
        <fullName evidence="4">Amino acid transporter</fullName>
    </submittedName>
</protein>
<dbReference type="Proteomes" id="UP000065511">
    <property type="component" value="Chromosome"/>
</dbReference>
<feature type="compositionally biased region" description="Basic and acidic residues" evidence="1">
    <location>
        <begin position="616"/>
        <end position="629"/>
    </location>
</feature>
<evidence type="ECO:0000313" key="5">
    <source>
        <dbReference type="Proteomes" id="UP000065511"/>
    </source>
</evidence>
<dbReference type="KEGG" id="ess:ATZ33_06650"/>
<feature type="compositionally biased region" description="Polar residues" evidence="1">
    <location>
        <begin position="599"/>
        <end position="614"/>
    </location>
</feature>
<accession>A0A0S3K9Z5</accession>
<proteinExistence type="predicted"/>
<reference evidence="4 6" key="1">
    <citation type="submission" date="2014-12" db="EMBL/GenBank/DDBJ databases">
        <title>Draft genome sequences of 29 type strains of Enterococci.</title>
        <authorList>
            <person name="Zhong Z."/>
            <person name="Sun Z."/>
            <person name="Liu W."/>
            <person name="Zhang W."/>
            <person name="Zhang H."/>
        </authorList>
    </citation>
    <scope>NUCLEOTIDE SEQUENCE [LARGE SCALE GENOMIC DNA]</scope>
    <source>
        <strain evidence="4 6">DSM 22801</strain>
    </source>
</reference>
<name>A0A0S3K9Z5_9ENTE</name>
<dbReference type="AlphaFoldDB" id="A0A0S3K9Z5"/>
<feature type="transmembrane region" description="Helical" evidence="2">
    <location>
        <begin position="143"/>
        <end position="161"/>
    </location>
</feature>
<feature type="compositionally biased region" description="Basic residues" evidence="1">
    <location>
        <begin position="569"/>
        <end position="581"/>
    </location>
</feature>
<evidence type="ECO:0000256" key="1">
    <source>
        <dbReference type="SAM" id="MobiDB-lite"/>
    </source>
</evidence>
<feature type="transmembrane region" description="Helical" evidence="2">
    <location>
        <begin position="368"/>
        <end position="394"/>
    </location>
</feature>
<feature type="transmembrane region" description="Helical" evidence="2">
    <location>
        <begin position="173"/>
        <end position="193"/>
    </location>
</feature>
<evidence type="ECO:0000313" key="4">
    <source>
        <dbReference type="EMBL" id="OJG91716.1"/>
    </source>
</evidence>
<evidence type="ECO:0000313" key="3">
    <source>
        <dbReference type="EMBL" id="ALS01058.1"/>
    </source>
</evidence>
<feature type="transmembrane region" description="Helical" evidence="2">
    <location>
        <begin position="83"/>
        <end position="107"/>
    </location>
</feature>
<dbReference type="Proteomes" id="UP000183039">
    <property type="component" value="Unassembled WGS sequence"/>
</dbReference>
<feature type="compositionally biased region" description="Polar residues" evidence="1">
    <location>
        <begin position="456"/>
        <end position="467"/>
    </location>
</feature>
<sequence>MKPKWPLKKIILSMLLVVGVVLLSLILLGTFVEAAGLVDDTINSSNVYSKYPLDNYQLDFYVDNSWGWLPWNWGDGIGKQVTYGLYAITNFIWTISLYLSNATGYLIQEAYKLDFISQTTDAIGKNMQTIAGITKHGFSSSGFYVGFLLILILVLGIYVAYTGLLKRETTKAVQAVINFFVIFILSASFIAYAPDYIQKINEFSTDVSKASLDIGTKIILPNSDSKGKDSVDLIRDSLFSIQVQQPWLLLQYDDSNIDSLGESRVEKLLSVSPTLNDGKDRETTVKDEIENKKNNNLSITKAINRLGTVFFLFFFNIGISIFIFLLTGIMIFSQALFIVYAMFLPISFLLSMIPSFQSTSKRAVMKLFNVIMTRAGITLIITVAFSISTMLYSLSASSPFFMTAFLQIVTFAGIYLKLGDLMSLFALQSSDSQGVGKQIFRRPKHLVNRQTRKIQRQLSKNLTSEGSPSKKKATANSKSVPQTHDRQNNVPSLIKPKQPLSERLGKTTGNVLDIKQRASDKTKLLKEQTKDLPTQAKYAVHKKKVNLKEGIQNFSDTIKNTPQKNHGERLKHHQQHRKTIAQKRLEMEQAKTNRKTRSPKTQNKTNSKTPNHQRPLTKDTIKPYPKSEKVNVSTTPNIRENSPSKNKNPHPKQLKDNQAPRNTTLERKQPNKRGSKK</sequence>
<feature type="transmembrane region" description="Helical" evidence="2">
    <location>
        <begin position="400"/>
        <end position="418"/>
    </location>
</feature>
<keyword evidence="2" id="KW-1133">Transmembrane helix</keyword>
<feature type="compositionally biased region" description="Polar residues" evidence="1">
    <location>
        <begin position="630"/>
        <end position="646"/>
    </location>
</feature>
<dbReference type="RefSeq" id="WP_071877720.1">
    <property type="nucleotide sequence ID" value="NZ_JXLC01000011.1"/>
</dbReference>
<keyword evidence="2" id="KW-0472">Membrane</keyword>
<feature type="region of interest" description="Disordered" evidence="1">
    <location>
        <begin position="551"/>
        <end position="677"/>
    </location>
</feature>
<gene>
    <name evidence="3" type="ORF">ATZ33_06650</name>
    <name evidence="4" type="ORF">RV15_GL000383</name>
</gene>
<dbReference type="InterPro" id="IPR045782">
    <property type="entry name" value="TrbL_3"/>
</dbReference>
<feature type="transmembrane region" description="Helical" evidence="2">
    <location>
        <begin position="337"/>
        <end position="356"/>
    </location>
</feature>
<keyword evidence="2" id="KW-0812">Transmembrane</keyword>
<dbReference type="EMBL" id="CP013614">
    <property type="protein sequence ID" value="ALS01058.1"/>
    <property type="molecule type" value="Genomic_DNA"/>
</dbReference>